<dbReference type="GO" id="GO:0004314">
    <property type="term" value="F:[acyl-carrier-protein] S-malonyltransferase activity"/>
    <property type="evidence" value="ECO:0007669"/>
    <property type="project" value="UniProtKB-EC"/>
</dbReference>
<evidence type="ECO:0000256" key="1">
    <source>
        <dbReference type="ARBA" id="ARBA00013258"/>
    </source>
</evidence>
<feature type="domain" description="Malonyl-CoA:ACP transacylase (MAT)" evidence="8">
    <location>
        <begin position="6"/>
        <end position="315"/>
    </location>
</feature>
<evidence type="ECO:0000313" key="9">
    <source>
        <dbReference type="EMBL" id="EFV95716.1"/>
    </source>
</evidence>
<dbReference type="PANTHER" id="PTHR42681">
    <property type="entry name" value="MALONYL-COA-ACYL CARRIER PROTEIN TRANSACYLASE, MITOCHONDRIAL"/>
    <property type="match status" value="1"/>
</dbReference>
<dbReference type="EC" id="2.3.1.39" evidence="1 6"/>
<dbReference type="GO" id="GO:0005829">
    <property type="term" value="C:cytosol"/>
    <property type="evidence" value="ECO:0007669"/>
    <property type="project" value="TreeGrafter"/>
</dbReference>
<reference evidence="9 10" key="1">
    <citation type="submission" date="2010-12" db="EMBL/GenBank/DDBJ databases">
        <authorList>
            <person name="Muzny D."/>
            <person name="Qin X."/>
            <person name="Deng J."/>
            <person name="Jiang H."/>
            <person name="Liu Y."/>
            <person name="Qu J."/>
            <person name="Song X.-Z."/>
            <person name="Zhang L."/>
            <person name="Thornton R."/>
            <person name="Coyle M."/>
            <person name="Francisco L."/>
            <person name="Jackson L."/>
            <person name="Javaid M."/>
            <person name="Korchina V."/>
            <person name="Kovar C."/>
            <person name="Mata R."/>
            <person name="Mathew T."/>
            <person name="Ngo R."/>
            <person name="Nguyen L."/>
            <person name="Nguyen N."/>
            <person name="Okwuonu G."/>
            <person name="Ongeri F."/>
            <person name="Pham C."/>
            <person name="Simmons D."/>
            <person name="Wilczek-Boney K."/>
            <person name="Hale W."/>
            <person name="Jakkamsetti A."/>
            <person name="Pham P."/>
            <person name="Ruth R."/>
            <person name="San Lucas F."/>
            <person name="Warren J."/>
            <person name="Zhang J."/>
            <person name="Zhao Z."/>
            <person name="Zhou C."/>
            <person name="Zhu D."/>
            <person name="Lee S."/>
            <person name="Bess C."/>
            <person name="Blankenburg K."/>
            <person name="Forbes L."/>
            <person name="Fu Q."/>
            <person name="Gubbala S."/>
            <person name="Hirani K."/>
            <person name="Jayaseelan J.C."/>
            <person name="Lara F."/>
            <person name="Munidasa M."/>
            <person name="Palculict T."/>
            <person name="Patil S."/>
            <person name="Pu L.-L."/>
            <person name="Saada N."/>
            <person name="Tang L."/>
            <person name="Weissenberger G."/>
            <person name="Zhu Y."/>
            <person name="Hemphill L."/>
            <person name="Shang Y."/>
            <person name="Youmans B."/>
            <person name="Ayvaz T."/>
            <person name="Ross M."/>
            <person name="Santibanez J."/>
            <person name="Aqrawi P."/>
            <person name="Gross S."/>
            <person name="Joshi V."/>
            <person name="Fowler G."/>
            <person name="Nazareth L."/>
            <person name="Reid J."/>
            <person name="Worley K."/>
            <person name="Petrosino J."/>
            <person name="Highlander S."/>
            <person name="Gibbs R."/>
        </authorList>
    </citation>
    <scope>NUCLEOTIDE SEQUENCE [LARGE SCALE GENOMIC DNA]</scope>
    <source>
        <strain evidence="9 10">ATCC 51599</strain>
    </source>
</reference>
<comment type="caution">
    <text evidence="9">The sequence shown here is derived from an EMBL/GenBank/DDBJ whole genome shotgun (WGS) entry which is preliminary data.</text>
</comment>
<dbReference type="InterPro" id="IPR050858">
    <property type="entry name" value="Mal-CoA-ACP_Trans/PKS_FabD"/>
</dbReference>
<dbReference type="Gene3D" id="3.40.366.10">
    <property type="entry name" value="Malonyl-Coenzyme A Acyl Carrier Protein, domain 2"/>
    <property type="match status" value="1"/>
</dbReference>
<keyword evidence="10" id="KW-1185">Reference proteome</keyword>
<evidence type="ECO:0000259" key="8">
    <source>
        <dbReference type="SMART" id="SM00827"/>
    </source>
</evidence>
<dbReference type="Proteomes" id="UP000011021">
    <property type="component" value="Unassembled WGS sequence"/>
</dbReference>
<name>E7RVB2_9BURK</name>
<dbReference type="FunFam" id="3.30.70.250:FF:000001">
    <property type="entry name" value="Malonyl CoA-acyl carrier protein transacylase"/>
    <property type="match status" value="1"/>
</dbReference>
<dbReference type="Gene3D" id="3.30.70.250">
    <property type="entry name" value="Malonyl-CoA ACP transacylase, ACP-binding"/>
    <property type="match status" value="1"/>
</dbReference>
<accession>E7RVB2</accession>
<evidence type="ECO:0000256" key="2">
    <source>
        <dbReference type="ARBA" id="ARBA00018953"/>
    </source>
</evidence>
<evidence type="ECO:0000256" key="6">
    <source>
        <dbReference type="PIRNR" id="PIRNR000446"/>
    </source>
</evidence>
<comment type="catalytic activity">
    <reaction evidence="5 6">
        <text>holo-[ACP] + malonyl-CoA = malonyl-[ACP] + CoA</text>
        <dbReference type="Rhea" id="RHEA:41792"/>
        <dbReference type="Rhea" id="RHEA-COMP:9623"/>
        <dbReference type="Rhea" id="RHEA-COMP:9685"/>
        <dbReference type="ChEBI" id="CHEBI:57287"/>
        <dbReference type="ChEBI" id="CHEBI:57384"/>
        <dbReference type="ChEBI" id="CHEBI:64479"/>
        <dbReference type="ChEBI" id="CHEBI:78449"/>
        <dbReference type="EC" id="2.3.1.39"/>
    </reaction>
</comment>
<dbReference type="GO" id="GO:0006633">
    <property type="term" value="P:fatty acid biosynthetic process"/>
    <property type="evidence" value="ECO:0007669"/>
    <property type="project" value="TreeGrafter"/>
</dbReference>
<dbReference type="AlphaFoldDB" id="E7RVB2"/>
<evidence type="ECO:0000256" key="5">
    <source>
        <dbReference type="ARBA" id="ARBA00048462"/>
    </source>
</evidence>
<dbReference type="InterPro" id="IPR004410">
    <property type="entry name" value="Malonyl_CoA-ACP_transAc_FabD"/>
</dbReference>
<dbReference type="InterPro" id="IPR016035">
    <property type="entry name" value="Acyl_Trfase/lysoPLipase"/>
</dbReference>
<dbReference type="InterPro" id="IPR016036">
    <property type="entry name" value="Malonyl_transacylase_ACP-bd"/>
</dbReference>
<dbReference type="HOGENOM" id="CLU_030558_0_1_4"/>
<proteinExistence type="inferred from homology"/>
<dbReference type="SUPFAM" id="SSF52151">
    <property type="entry name" value="FabD/lysophospholipase-like"/>
    <property type="match status" value="1"/>
</dbReference>
<feature type="active site" evidence="7">
    <location>
        <position position="91"/>
    </location>
</feature>
<gene>
    <name evidence="9" type="primary">fabD</name>
    <name evidence="9" type="ORF">HMPREF0551_0624</name>
</gene>
<feature type="active site" evidence="7">
    <location>
        <position position="206"/>
    </location>
</feature>
<evidence type="ECO:0000256" key="7">
    <source>
        <dbReference type="PIRSR" id="PIRSR000446-1"/>
    </source>
</evidence>
<dbReference type="InterPro" id="IPR014043">
    <property type="entry name" value="Acyl_transferase_dom"/>
</dbReference>
<dbReference type="eggNOG" id="COG0331">
    <property type="taxonomic scope" value="Bacteria"/>
</dbReference>
<protein>
    <recommendedName>
        <fullName evidence="2 6">Malonyl CoA-acyl carrier protein transacylase</fullName>
        <ecNumber evidence="1 6">2.3.1.39</ecNumber>
    </recommendedName>
</protein>
<comment type="similarity">
    <text evidence="6">Belongs to the fabD family.</text>
</comment>
<dbReference type="SUPFAM" id="SSF55048">
    <property type="entry name" value="Probable ACP-binding domain of malonyl-CoA ACP transacylase"/>
    <property type="match status" value="1"/>
</dbReference>
<dbReference type="STRING" id="887898.HMPREF0551_0624"/>
<organism evidence="9 10">
    <name type="scientific">Lautropia mirabilis ATCC 51599</name>
    <dbReference type="NCBI Taxonomy" id="887898"/>
    <lineage>
        <taxon>Bacteria</taxon>
        <taxon>Pseudomonadati</taxon>
        <taxon>Pseudomonadota</taxon>
        <taxon>Betaproteobacteria</taxon>
        <taxon>Burkholderiales</taxon>
        <taxon>Burkholderiaceae</taxon>
        <taxon>Lautropia</taxon>
    </lineage>
</organism>
<dbReference type="SMART" id="SM00827">
    <property type="entry name" value="PKS_AT"/>
    <property type="match status" value="1"/>
</dbReference>
<dbReference type="PANTHER" id="PTHR42681:SF1">
    <property type="entry name" value="MALONYL-COA-ACYL CARRIER PROTEIN TRANSACYLASE, MITOCHONDRIAL"/>
    <property type="match status" value="1"/>
</dbReference>
<dbReference type="RefSeq" id="WP_005672706.1">
    <property type="nucleotide sequence ID" value="NZ_CP146288.1"/>
</dbReference>
<dbReference type="InterPro" id="IPR024925">
    <property type="entry name" value="Malonyl_CoA-ACP_transAc"/>
</dbReference>
<dbReference type="EMBL" id="AEQP01000002">
    <property type="protein sequence ID" value="EFV95716.1"/>
    <property type="molecule type" value="Genomic_DNA"/>
</dbReference>
<keyword evidence="3 6" id="KW-0808">Transferase</keyword>
<evidence type="ECO:0000256" key="3">
    <source>
        <dbReference type="ARBA" id="ARBA00022679"/>
    </source>
</evidence>
<dbReference type="NCBIfam" id="TIGR00128">
    <property type="entry name" value="fabD"/>
    <property type="match status" value="1"/>
</dbReference>
<sequence>MSVAFVFPGQGSQAVGMLSSLLGRPEVDALVARADAALGQPLLSKVIAEGPVEELALTTWTQPAMLLAGMANLAAWRAEGGPEPDFVAGHSLGEYTALVAAGSLDLDTAVKLVRLRAQAMQEAVPVGTGGMAAILGLSDADVQAACDEARAVPGSDQREEVAPVNFNAPSQVVIAGHVGAVQRACEAAQAKGARRAVVLPVSAPFHSVLLKPAGEVLQRALADIDLKAPAIPLVNNVDVAFETDPARIRDALVRQAWHPVRWVEVIQALADKGVDQFVEFGPGKVLTGLIKRIAPEAQLHNVSDAASLQSTLAKFS</sequence>
<dbReference type="InterPro" id="IPR001227">
    <property type="entry name" value="Ac_transferase_dom_sf"/>
</dbReference>
<dbReference type="PIRSF" id="PIRSF000446">
    <property type="entry name" value="Mct"/>
    <property type="match status" value="1"/>
</dbReference>
<evidence type="ECO:0000256" key="4">
    <source>
        <dbReference type="ARBA" id="ARBA00023315"/>
    </source>
</evidence>
<evidence type="ECO:0000313" key="10">
    <source>
        <dbReference type="Proteomes" id="UP000011021"/>
    </source>
</evidence>
<keyword evidence="4 6" id="KW-0012">Acyltransferase</keyword>
<dbReference type="Pfam" id="PF00698">
    <property type="entry name" value="Acyl_transf_1"/>
    <property type="match status" value="1"/>
</dbReference>